<evidence type="ECO:0000313" key="2">
    <source>
        <dbReference type="EMBL" id="GMI25034.1"/>
    </source>
</evidence>
<dbReference type="Proteomes" id="UP001165065">
    <property type="component" value="Unassembled WGS sequence"/>
</dbReference>
<dbReference type="OrthoDB" id="10412563at2759"/>
<keyword evidence="1" id="KW-0732">Signal</keyword>
<reference evidence="3" key="1">
    <citation type="journal article" date="2023" name="Commun. Biol.">
        <title>Genome analysis of Parmales, the sister group of diatoms, reveals the evolutionary specialization of diatoms from phago-mixotrophs to photoautotrophs.</title>
        <authorList>
            <person name="Ban H."/>
            <person name="Sato S."/>
            <person name="Yoshikawa S."/>
            <person name="Yamada K."/>
            <person name="Nakamura Y."/>
            <person name="Ichinomiya M."/>
            <person name="Sato N."/>
            <person name="Blanc-Mathieu R."/>
            <person name="Endo H."/>
            <person name="Kuwata A."/>
            <person name="Ogata H."/>
        </authorList>
    </citation>
    <scope>NUCLEOTIDE SEQUENCE [LARGE SCALE GENOMIC DNA]</scope>
</reference>
<dbReference type="AlphaFoldDB" id="A0A9W7FZ33"/>
<dbReference type="EMBL" id="BRYA01000598">
    <property type="protein sequence ID" value="GMI25034.1"/>
    <property type="molecule type" value="Genomic_DNA"/>
</dbReference>
<accession>A0A9W7FZ33</accession>
<evidence type="ECO:0000256" key="1">
    <source>
        <dbReference type="SAM" id="SignalP"/>
    </source>
</evidence>
<evidence type="ECO:0000313" key="3">
    <source>
        <dbReference type="Proteomes" id="UP001165065"/>
    </source>
</evidence>
<name>A0A9W7FZ33_9STRA</name>
<proteinExistence type="predicted"/>
<keyword evidence="3" id="KW-1185">Reference proteome</keyword>
<feature type="chain" id="PRO_5040829542" evidence="1">
    <location>
        <begin position="20"/>
        <end position="296"/>
    </location>
</feature>
<protein>
    <submittedName>
        <fullName evidence="2">Uncharacterized protein</fullName>
    </submittedName>
</protein>
<sequence length="296" mass="33565">MPQLRTRVAILITLYVSLSLYFNSQVLKGPSGIASAVPSALHPALRNSIIAVDSNVDSNVASNVDSNVDSTGPGPHRRVVIGIPTIARKGNPDYLRRTLVSIQQHGIPMDAVYVMHANDAPHPIFESMRAEFALHLVEPSNQSISIEYTPTRLEDGQVKTALRDSPHQKQWRIREARDWRHLMETMLRTTNADFVVFNQDDGEWIGPYPSPLEPITSLWSTRDQSYCHGVGGHCGMVSFVFERATLRKFLDWMAVDDRWKEKPIDWTLNDFVKEFGYKMPVHRIVRHIGEIRSIVT</sequence>
<comment type="caution">
    <text evidence="2">The sequence shown here is derived from an EMBL/GenBank/DDBJ whole genome shotgun (WGS) entry which is preliminary data.</text>
</comment>
<feature type="signal peptide" evidence="1">
    <location>
        <begin position="1"/>
        <end position="19"/>
    </location>
</feature>
<gene>
    <name evidence="2" type="ORF">TrCOL_g12032</name>
</gene>
<organism evidence="2 3">
    <name type="scientific">Triparma columacea</name>
    <dbReference type="NCBI Taxonomy" id="722753"/>
    <lineage>
        <taxon>Eukaryota</taxon>
        <taxon>Sar</taxon>
        <taxon>Stramenopiles</taxon>
        <taxon>Ochrophyta</taxon>
        <taxon>Bolidophyceae</taxon>
        <taxon>Parmales</taxon>
        <taxon>Triparmaceae</taxon>
        <taxon>Triparma</taxon>
    </lineage>
</organism>